<accession>A0A4W3GU32</accession>
<keyword evidence="3" id="KW-1185">Reference proteome</keyword>
<reference evidence="2" key="4">
    <citation type="submission" date="2025-08" db="UniProtKB">
        <authorList>
            <consortium name="Ensembl"/>
        </authorList>
    </citation>
    <scope>IDENTIFICATION</scope>
</reference>
<reference evidence="2" key="5">
    <citation type="submission" date="2025-09" db="UniProtKB">
        <authorList>
            <consortium name="Ensembl"/>
        </authorList>
    </citation>
    <scope>IDENTIFICATION</scope>
</reference>
<dbReference type="PANTHER" id="PTHR22741:SF5">
    <property type="entry name" value="SRC KINASE SIGNALING INHIBITOR 1"/>
    <property type="match status" value="1"/>
</dbReference>
<proteinExistence type="predicted"/>
<evidence type="ECO:0000256" key="1">
    <source>
        <dbReference type="SAM" id="MobiDB-lite"/>
    </source>
</evidence>
<feature type="region of interest" description="Disordered" evidence="1">
    <location>
        <begin position="76"/>
        <end position="172"/>
    </location>
</feature>
<reference evidence="3" key="2">
    <citation type="journal article" date="2007" name="PLoS Biol.">
        <title>Survey sequencing and comparative analysis of the elephant shark (Callorhinchus milii) genome.</title>
        <authorList>
            <person name="Venkatesh B."/>
            <person name="Kirkness E.F."/>
            <person name="Loh Y.H."/>
            <person name="Halpern A.L."/>
            <person name="Lee A.P."/>
            <person name="Johnson J."/>
            <person name="Dandona N."/>
            <person name="Viswanathan L.D."/>
            <person name="Tay A."/>
            <person name="Venter J.C."/>
            <person name="Strausberg R.L."/>
            <person name="Brenner S."/>
        </authorList>
    </citation>
    <scope>NUCLEOTIDE SEQUENCE [LARGE SCALE GENOMIC DNA]</scope>
</reference>
<protein>
    <submittedName>
        <fullName evidence="2">Uncharacterized protein</fullName>
    </submittedName>
</protein>
<organism evidence="2 3">
    <name type="scientific">Callorhinchus milii</name>
    <name type="common">Ghost shark</name>
    <dbReference type="NCBI Taxonomy" id="7868"/>
    <lineage>
        <taxon>Eukaryota</taxon>
        <taxon>Metazoa</taxon>
        <taxon>Chordata</taxon>
        <taxon>Craniata</taxon>
        <taxon>Vertebrata</taxon>
        <taxon>Chondrichthyes</taxon>
        <taxon>Holocephali</taxon>
        <taxon>Chimaeriformes</taxon>
        <taxon>Callorhinchidae</taxon>
        <taxon>Callorhinchus</taxon>
    </lineage>
</organism>
<dbReference type="GO" id="GO:0061001">
    <property type="term" value="P:regulation of dendritic spine morphogenesis"/>
    <property type="evidence" value="ECO:0007669"/>
    <property type="project" value="TreeGrafter"/>
</dbReference>
<evidence type="ECO:0000313" key="2">
    <source>
        <dbReference type="Ensembl" id="ENSCMIP00000001489.1"/>
    </source>
</evidence>
<reference evidence="3" key="1">
    <citation type="journal article" date="2006" name="Science">
        <title>Ancient noncoding elements conserved in the human genome.</title>
        <authorList>
            <person name="Venkatesh B."/>
            <person name="Kirkness E.F."/>
            <person name="Loh Y.H."/>
            <person name="Halpern A.L."/>
            <person name="Lee A.P."/>
            <person name="Johnson J."/>
            <person name="Dandona N."/>
            <person name="Viswanathan L.D."/>
            <person name="Tay A."/>
            <person name="Venter J.C."/>
            <person name="Strausberg R.L."/>
            <person name="Brenner S."/>
        </authorList>
    </citation>
    <scope>NUCLEOTIDE SEQUENCE [LARGE SCALE GENOMIC DNA]</scope>
</reference>
<dbReference type="AlphaFoldDB" id="A0A4W3GU32"/>
<sequence length="206" mass="21829">MVHEGRLSIASTQSLAGMQDPFSYPGGLYRRGSMRSLSTYSAAGLQGDIEDAYYKPGPQMYSEAYGTGLGYRLPPSSPQKMVELQSVQPGPSPHAAAYSAPPTRSSPVRQTFRKDAAGASVAMETSAPTKQPRNPGPAMVPDGLPGPGDRTSNTVAERPLSGFSSPLTVNDPETRDRMEAMEKQIASLTGLVQNALLRGSEGDPSR</sequence>
<dbReference type="InterPro" id="IPR051825">
    <property type="entry name" value="SRCIN1"/>
</dbReference>
<reference evidence="3" key="3">
    <citation type="journal article" date="2014" name="Nature">
        <title>Elephant shark genome provides unique insights into gnathostome evolution.</title>
        <authorList>
            <consortium name="International Elephant Shark Genome Sequencing Consortium"/>
            <person name="Venkatesh B."/>
            <person name="Lee A.P."/>
            <person name="Ravi V."/>
            <person name="Maurya A.K."/>
            <person name="Lian M.M."/>
            <person name="Swann J.B."/>
            <person name="Ohta Y."/>
            <person name="Flajnik M.F."/>
            <person name="Sutoh Y."/>
            <person name="Kasahara M."/>
            <person name="Hoon S."/>
            <person name="Gangu V."/>
            <person name="Roy S.W."/>
            <person name="Irimia M."/>
            <person name="Korzh V."/>
            <person name="Kondrychyn I."/>
            <person name="Lim Z.W."/>
            <person name="Tay B.H."/>
            <person name="Tohari S."/>
            <person name="Kong K.W."/>
            <person name="Ho S."/>
            <person name="Lorente-Galdos B."/>
            <person name="Quilez J."/>
            <person name="Marques-Bonet T."/>
            <person name="Raney B.J."/>
            <person name="Ingham P.W."/>
            <person name="Tay A."/>
            <person name="Hillier L.W."/>
            <person name="Minx P."/>
            <person name="Boehm T."/>
            <person name="Wilson R.K."/>
            <person name="Brenner S."/>
            <person name="Warren W.C."/>
        </authorList>
    </citation>
    <scope>NUCLEOTIDE SEQUENCE [LARGE SCALE GENOMIC DNA]</scope>
</reference>
<dbReference type="InParanoid" id="A0A4W3GU32"/>
<feature type="compositionally biased region" description="Low complexity" evidence="1">
    <location>
        <begin position="93"/>
        <end position="102"/>
    </location>
</feature>
<dbReference type="PANTHER" id="PTHR22741">
    <property type="entry name" value="P140CAP/SNIP-RELATED"/>
    <property type="match status" value="1"/>
</dbReference>
<dbReference type="STRING" id="7868.ENSCMIP00000001489"/>
<dbReference type="GeneTree" id="ENSGT00940000157961"/>
<dbReference type="Proteomes" id="UP000314986">
    <property type="component" value="Unassembled WGS sequence"/>
</dbReference>
<evidence type="ECO:0000313" key="3">
    <source>
        <dbReference type="Proteomes" id="UP000314986"/>
    </source>
</evidence>
<dbReference type="GO" id="GO:0015629">
    <property type="term" value="C:actin cytoskeleton"/>
    <property type="evidence" value="ECO:0007669"/>
    <property type="project" value="TreeGrafter"/>
</dbReference>
<dbReference type="GO" id="GO:0014069">
    <property type="term" value="C:postsynaptic density"/>
    <property type="evidence" value="ECO:0007669"/>
    <property type="project" value="TreeGrafter"/>
</dbReference>
<dbReference type="Ensembl" id="ENSCMIT00000001553.1">
    <property type="protein sequence ID" value="ENSCMIP00000001489.1"/>
    <property type="gene ID" value="ENSCMIG00000000952.1"/>
</dbReference>
<name>A0A4W3GU32_CALMI</name>
<dbReference type="GO" id="GO:0005737">
    <property type="term" value="C:cytoplasm"/>
    <property type="evidence" value="ECO:0007669"/>
    <property type="project" value="TreeGrafter"/>
</dbReference>